<dbReference type="InterPro" id="IPR013786">
    <property type="entry name" value="AcylCoA_DH/ox_N"/>
</dbReference>
<keyword evidence="4 5" id="KW-0274">FAD</keyword>
<feature type="domain" description="Acyl-CoA dehydrogenase/oxidase C-terminal" evidence="6">
    <location>
        <begin position="227"/>
        <end position="376"/>
    </location>
</feature>
<dbReference type="InterPro" id="IPR009075">
    <property type="entry name" value="AcylCo_DH/oxidase_C"/>
</dbReference>
<dbReference type="PANTHER" id="PTHR43831">
    <property type="entry name" value="ISOBUTYRYL-COA DEHYDROGENASE"/>
    <property type="match status" value="1"/>
</dbReference>
<dbReference type="SUPFAM" id="SSF47203">
    <property type="entry name" value="Acyl-CoA dehydrogenase C-terminal domain-like"/>
    <property type="match status" value="1"/>
</dbReference>
<dbReference type="Pfam" id="PF00441">
    <property type="entry name" value="Acyl-CoA_dh_1"/>
    <property type="match status" value="1"/>
</dbReference>
<dbReference type="Pfam" id="PF02771">
    <property type="entry name" value="Acyl-CoA_dh_N"/>
    <property type="match status" value="1"/>
</dbReference>
<organism evidence="9 10">
    <name type="scientific">Legionella dresdenensis</name>
    <dbReference type="NCBI Taxonomy" id="450200"/>
    <lineage>
        <taxon>Bacteria</taxon>
        <taxon>Pseudomonadati</taxon>
        <taxon>Pseudomonadota</taxon>
        <taxon>Gammaproteobacteria</taxon>
        <taxon>Legionellales</taxon>
        <taxon>Legionellaceae</taxon>
        <taxon>Legionella</taxon>
    </lineage>
</organism>
<accession>A0ABV8CBQ7</accession>
<evidence type="ECO:0000256" key="4">
    <source>
        <dbReference type="ARBA" id="ARBA00022827"/>
    </source>
</evidence>
<evidence type="ECO:0000313" key="9">
    <source>
        <dbReference type="EMBL" id="MFC3907723.1"/>
    </source>
</evidence>
<reference evidence="10" key="1">
    <citation type="journal article" date="2019" name="Int. J. Syst. Evol. Microbiol.">
        <title>The Global Catalogue of Microorganisms (GCM) 10K type strain sequencing project: providing services to taxonomists for standard genome sequencing and annotation.</title>
        <authorList>
            <consortium name="The Broad Institute Genomics Platform"/>
            <consortium name="The Broad Institute Genome Sequencing Center for Infectious Disease"/>
            <person name="Wu L."/>
            <person name="Ma J."/>
        </authorList>
    </citation>
    <scope>NUCLEOTIDE SEQUENCE [LARGE SCALE GENOMIC DNA]</scope>
    <source>
        <strain evidence="10">CCUG 59858</strain>
    </source>
</reference>
<comment type="caution">
    <text evidence="9">The sequence shown here is derived from an EMBL/GenBank/DDBJ whole genome shotgun (WGS) entry which is preliminary data.</text>
</comment>
<dbReference type="InterPro" id="IPR037069">
    <property type="entry name" value="AcylCoA_DH/ox_N_sf"/>
</dbReference>
<dbReference type="SUPFAM" id="SSF56645">
    <property type="entry name" value="Acyl-CoA dehydrogenase NM domain-like"/>
    <property type="match status" value="1"/>
</dbReference>
<dbReference type="EMBL" id="JBHSAB010000001">
    <property type="protein sequence ID" value="MFC3907723.1"/>
    <property type="molecule type" value="Genomic_DNA"/>
</dbReference>
<gene>
    <name evidence="9" type="ORF">ACFORL_01335</name>
</gene>
<dbReference type="Gene3D" id="2.40.110.10">
    <property type="entry name" value="Butyryl-CoA Dehydrogenase, subunit A, domain 2"/>
    <property type="match status" value="1"/>
</dbReference>
<feature type="domain" description="Acyl-CoA dehydrogenase/oxidase N-terminal" evidence="8">
    <location>
        <begin position="6"/>
        <end position="116"/>
    </location>
</feature>
<dbReference type="Proteomes" id="UP001595758">
    <property type="component" value="Unassembled WGS sequence"/>
</dbReference>
<evidence type="ECO:0000259" key="6">
    <source>
        <dbReference type="Pfam" id="PF00441"/>
    </source>
</evidence>
<dbReference type="PANTHER" id="PTHR43831:SF1">
    <property type="entry name" value="ISOBUTYRYL-COA DEHYDROGENASE, MITOCHONDRIAL"/>
    <property type="match status" value="1"/>
</dbReference>
<dbReference type="InterPro" id="IPR036250">
    <property type="entry name" value="AcylCo_DH-like_C"/>
</dbReference>
<evidence type="ECO:0000313" key="10">
    <source>
        <dbReference type="Proteomes" id="UP001595758"/>
    </source>
</evidence>
<evidence type="ECO:0000259" key="7">
    <source>
        <dbReference type="Pfam" id="PF02770"/>
    </source>
</evidence>
<comment type="cofactor">
    <cofactor evidence="1 5">
        <name>FAD</name>
        <dbReference type="ChEBI" id="CHEBI:57692"/>
    </cofactor>
</comment>
<name>A0ABV8CBQ7_9GAMM</name>
<feature type="domain" description="Acyl-CoA oxidase/dehydrogenase middle" evidence="7">
    <location>
        <begin position="122"/>
        <end position="215"/>
    </location>
</feature>
<evidence type="ECO:0000256" key="5">
    <source>
        <dbReference type="RuleBase" id="RU362125"/>
    </source>
</evidence>
<dbReference type="InterPro" id="IPR052547">
    <property type="entry name" value="Mito_Isobutyryl-CoADH"/>
</dbReference>
<evidence type="ECO:0000256" key="1">
    <source>
        <dbReference type="ARBA" id="ARBA00001974"/>
    </source>
</evidence>
<protein>
    <submittedName>
        <fullName evidence="9">Acyl-CoA dehydrogenase family protein</fullName>
    </submittedName>
</protein>
<dbReference type="InterPro" id="IPR006091">
    <property type="entry name" value="Acyl-CoA_Oxase/DH_mid-dom"/>
</dbReference>
<comment type="similarity">
    <text evidence="2 5">Belongs to the acyl-CoA dehydrogenase family.</text>
</comment>
<evidence type="ECO:0000259" key="8">
    <source>
        <dbReference type="Pfam" id="PF02771"/>
    </source>
</evidence>
<dbReference type="PIRSF" id="PIRSF016578">
    <property type="entry name" value="HsaA"/>
    <property type="match status" value="1"/>
</dbReference>
<dbReference type="Gene3D" id="1.10.540.10">
    <property type="entry name" value="Acyl-CoA dehydrogenase/oxidase, N-terminal domain"/>
    <property type="match status" value="1"/>
</dbReference>
<dbReference type="Pfam" id="PF02770">
    <property type="entry name" value="Acyl-CoA_dh_M"/>
    <property type="match status" value="1"/>
</dbReference>
<dbReference type="Gene3D" id="1.20.140.10">
    <property type="entry name" value="Butyryl-CoA Dehydrogenase, subunit A, domain 3"/>
    <property type="match status" value="1"/>
</dbReference>
<keyword evidence="3 5" id="KW-0285">Flavoprotein</keyword>
<keyword evidence="10" id="KW-1185">Reference proteome</keyword>
<dbReference type="RefSeq" id="WP_382340349.1">
    <property type="nucleotide sequence ID" value="NZ_JBHSAB010000001.1"/>
</dbReference>
<proteinExistence type="inferred from homology"/>
<dbReference type="PROSITE" id="PS00073">
    <property type="entry name" value="ACYL_COA_DH_2"/>
    <property type="match status" value="1"/>
</dbReference>
<dbReference type="InterPro" id="IPR009100">
    <property type="entry name" value="AcylCoA_DH/oxidase_NM_dom_sf"/>
</dbReference>
<dbReference type="PROSITE" id="PS00072">
    <property type="entry name" value="ACYL_COA_DH_1"/>
    <property type="match status" value="1"/>
</dbReference>
<dbReference type="InterPro" id="IPR046373">
    <property type="entry name" value="Acyl-CoA_Oxase/DH_mid-dom_sf"/>
</dbReference>
<evidence type="ECO:0000256" key="2">
    <source>
        <dbReference type="ARBA" id="ARBA00009347"/>
    </source>
</evidence>
<evidence type="ECO:0000256" key="3">
    <source>
        <dbReference type="ARBA" id="ARBA00022630"/>
    </source>
</evidence>
<sequence>MDFKINEEHLAFQEMAAEFARNRLAPNAEKWDEQSHFPVETLKEAAQLGMAGIVAAEDIGGAGLSRLDAALIFEQLSTGCITTSAYLSIHNMVATLIDRFADEGLRAAWGPRLTSMQALASYCLTEPWSGSDAAALKTRAVVDGDHYVINGTKAFISGAPVSDAYLCMVRTGDETHHGISCLLVEKNTPGLSFGKLEKKMGWRSQPTAMLFFENCRVPVSNRVGDEGTGFKIALTALNGGRVNIASCSLGGALACLRLTSNYMREREQFGKPLTQMQALRFYFADMLTEFEAARLMVYRAADALDKNDSKAPMYCAMAKRLATDTAFKISDKAMQLHGGYGYLHDYQIERLFRDLRVHQILEGTNEIMREIIAKTALDSEYLID</sequence>
<dbReference type="InterPro" id="IPR006089">
    <property type="entry name" value="Acyl-CoA_DH_CS"/>
</dbReference>
<keyword evidence="5" id="KW-0560">Oxidoreductase</keyword>